<dbReference type="Pfam" id="PF01627">
    <property type="entry name" value="Hpt"/>
    <property type="match status" value="1"/>
</dbReference>
<dbReference type="PANTHER" id="PTHR45339:SF1">
    <property type="entry name" value="HYBRID SIGNAL TRANSDUCTION HISTIDINE KINASE J"/>
    <property type="match status" value="1"/>
</dbReference>
<dbReference type="Proteomes" id="UP000283003">
    <property type="component" value="Unassembled WGS sequence"/>
</dbReference>
<reference evidence="13 14" key="1">
    <citation type="submission" date="2018-12" db="EMBL/GenBank/DDBJ databases">
        <title>Croceicoccus ponticola sp. nov., a lipolytic bacterium isolated from seawater.</title>
        <authorList>
            <person name="Yoon J.-H."/>
        </authorList>
    </citation>
    <scope>NUCLEOTIDE SEQUENCE [LARGE SCALE GENOMIC DNA]</scope>
    <source>
        <strain evidence="13 14">GM-16</strain>
    </source>
</reference>
<keyword evidence="4 11" id="KW-0812">Transmembrane</keyword>
<dbReference type="Gene3D" id="3.40.50.2300">
    <property type="match status" value="1"/>
</dbReference>
<feature type="transmembrane region" description="Helical" evidence="11">
    <location>
        <begin position="217"/>
        <end position="234"/>
    </location>
</feature>
<dbReference type="SMART" id="SM00448">
    <property type="entry name" value="REC"/>
    <property type="match status" value="1"/>
</dbReference>
<name>A0A437GY09_9SPHN</name>
<dbReference type="GO" id="GO:0005886">
    <property type="term" value="C:plasma membrane"/>
    <property type="evidence" value="ECO:0007669"/>
    <property type="project" value="UniProtKB-SubCell"/>
</dbReference>
<keyword evidence="7 11" id="KW-1133">Transmembrane helix</keyword>
<dbReference type="EMBL" id="RXOL01000002">
    <property type="protein sequence ID" value="RVQ67574.1"/>
    <property type="molecule type" value="Genomic_DNA"/>
</dbReference>
<evidence type="ECO:0000256" key="7">
    <source>
        <dbReference type="ARBA" id="ARBA00022989"/>
    </source>
</evidence>
<gene>
    <name evidence="13" type="ORF">EKN06_06390</name>
</gene>
<evidence type="ECO:0000256" key="4">
    <source>
        <dbReference type="ARBA" id="ARBA00022692"/>
    </source>
</evidence>
<dbReference type="RefSeq" id="WP_127612081.1">
    <property type="nucleotide sequence ID" value="NZ_RXOL01000002.1"/>
</dbReference>
<evidence type="ECO:0000256" key="8">
    <source>
        <dbReference type="ARBA" id="ARBA00023012"/>
    </source>
</evidence>
<dbReference type="Gene3D" id="1.20.120.160">
    <property type="entry name" value="HPT domain"/>
    <property type="match status" value="1"/>
</dbReference>
<dbReference type="InterPro" id="IPR007895">
    <property type="entry name" value="MASE1"/>
</dbReference>
<dbReference type="GO" id="GO:0005524">
    <property type="term" value="F:ATP binding"/>
    <property type="evidence" value="ECO:0007669"/>
    <property type="project" value="UniProtKB-KW"/>
</dbReference>
<feature type="transmembrane region" description="Helical" evidence="11">
    <location>
        <begin position="127"/>
        <end position="154"/>
    </location>
</feature>
<dbReference type="GO" id="GO:0004672">
    <property type="term" value="F:protein kinase activity"/>
    <property type="evidence" value="ECO:0007669"/>
    <property type="project" value="UniProtKB-ARBA"/>
</dbReference>
<feature type="transmembrane region" description="Helical" evidence="11">
    <location>
        <begin position="44"/>
        <end position="63"/>
    </location>
</feature>
<feature type="transmembrane region" description="Helical" evidence="11">
    <location>
        <begin position="70"/>
        <end position="88"/>
    </location>
</feature>
<feature type="transmembrane region" description="Helical" evidence="11">
    <location>
        <begin position="273"/>
        <end position="291"/>
    </location>
</feature>
<evidence type="ECO:0000256" key="1">
    <source>
        <dbReference type="ARBA" id="ARBA00004651"/>
    </source>
</evidence>
<dbReference type="InterPro" id="IPR001789">
    <property type="entry name" value="Sig_transdc_resp-reg_receiver"/>
</dbReference>
<evidence type="ECO:0000256" key="6">
    <source>
        <dbReference type="ARBA" id="ARBA00022840"/>
    </source>
</evidence>
<dbReference type="GO" id="GO:0000160">
    <property type="term" value="P:phosphorelay signal transduction system"/>
    <property type="evidence" value="ECO:0007669"/>
    <property type="project" value="UniProtKB-KW"/>
</dbReference>
<feature type="domain" description="Response regulatory" evidence="12">
    <location>
        <begin position="298"/>
        <end position="419"/>
    </location>
</feature>
<evidence type="ECO:0000313" key="13">
    <source>
        <dbReference type="EMBL" id="RVQ67574.1"/>
    </source>
</evidence>
<evidence type="ECO:0000313" key="14">
    <source>
        <dbReference type="Proteomes" id="UP000283003"/>
    </source>
</evidence>
<dbReference type="InterPro" id="IPR008207">
    <property type="entry name" value="Sig_transdc_His_kin_Hpt_dom"/>
</dbReference>
<keyword evidence="9 11" id="KW-0472">Membrane</keyword>
<protein>
    <submittedName>
        <fullName evidence="13">Response regulator</fullName>
    </submittedName>
</protein>
<dbReference type="Pfam" id="PF00072">
    <property type="entry name" value="Response_reg"/>
    <property type="match status" value="1"/>
</dbReference>
<dbReference type="PROSITE" id="PS51257">
    <property type="entry name" value="PROKAR_LIPOPROTEIN"/>
    <property type="match status" value="1"/>
</dbReference>
<dbReference type="InterPro" id="IPR011006">
    <property type="entry name" value="CheY-like_superfamily"/>
</dbReference>
<keyword evidence="2" id="KW-1003">Cell membrane</keyword>
<keyword evidence="3 10" id="KW-0597">Phosphoprotein</keyword>
<sequence>MEYDKVPKAGSGRADWFTMAVVAMACAVLAGMFAMVSLAVPHSGIFAVLWLPNAIVVGVALSIRRADFPAALAGAAIGLFTGEILGNVPLNGSLVLTAANTVEIALAVQLSRRWCGLRIDFTDPKGFFRFVGALLVAASISAVVAVVATGSVMIDGSVGPLYLARHASSLVFLGPLVMVVFATWRHRARGGTLVPMPVMAVVLAGTFMIFGQSNFPFLFLATPLVVLAGISSGIGGTSFVLVAMAAIATVATAMGSGPIVLTRGGASLQIVSLQMFLASLTLVGIPLAGLIERGLRNREALRASRDDKRRVLDNIDEVLFSITNEGRWQSLNMAWERAHKSGRPYRLVLMDMMMPELDGLEATRRLRQAGYGADMLPIVALTANCFPEDIAACREAGMQGHLGKPMQMDELTDAIDRYVHAAGTTPAIGIPTPVPATGATTEDALAVRYRARKEMLLRELAEVAAGIGSPQWDVLAMQLHKLAGTAAYFGEARLGELARSLEDRLRRAEDATARLHLVRAEWKTMHEAA</sequence>
<dbReference type="Pfam" id="PF05231">
    <property type="entry name" value="MASE1"/>
    <property type="match status" value="1"/>
</dbReference>
<comment type="caution">
    <text evidence="13">The sequence shown here is derived from an EMBL/GenBank/DDBJ whole genome shotgun (WGS) entry which is preliminary data.</text>
</comment>
<evidence type="ECO:0000256" key="5">
    <source>
        <dbReference type="ARBA" id="ARBA00022741"/>
    </source>
</evidence>
<accession>A0A437GY09</accession>
<dbReference type="CDD" id="cd17546">
    <property type="entry name" value="REC_hyHK_CKI1_RcsC-like"/>
    <property type="match status" value="1"/>
</dbReference>
<evidence type="ECO:0000256" key="9">
    <source>
        <dbReference type="ARBA" id="ARBA00023136"/>
    </source>
</evidence>
<feature type="transmembrane region" description="Helical" evidence="11">
    <location>
        <begin position="241"/>
        <end position="261"/>
    </location>
</feature>
<dbReference type="SUPFAM" id="SSF52172">
    <property type="entry name" value="CheY-like"/>
    <property type="match status" value="1"/>
</dbReference>
<organism evidence="13 14">
    <name type="scientific">Croceicoccus ponticola</name>
    <dbReference type="NCBI Taxonomy" id="2217664"/>
    <lineage>
        <taxon>Bacteria</taxon>
        <taxon>Pseudomonadati</taxon>
        <taxon>Pseudomonadota</taxon>
        <taxon>Alphaproteobacteria</taxon>
        <taxon>Sphingomonadales</taxon>
        <taxon>Erythrobacteraceae</taxon>
        <taxon>Croceicoccus</taxon>
    </lineage>
</organism>
<evidence type="ECO:0000256" key="2">
    <source>
        <dbReference type="ARBA" id="ARBA00022475"/>
    </source>
</evidence>
<dbReference type="InterPro" id="IPR036641">
    <property type="entry name" value="HPT_dom_sf"/>
</dbReference>
<evidence type="ECO:0000259" key="12">
    <source>
        <dbReference type="PROSITE" id="PS50110"/>
    </source>
</evidence>
<dbReference type="PROSITE" id="PS50110">
    <property type="entry name" value="RESPONSE_REGULATORY"/>
    <property type="match status" value="1"/>
</dbReference>
<keyword evidence="5" id="KW-0547">Nucleotide-binding</keyword>
<dbReference type="SUPFAM" id="SSF47226">
    <property type="entry name" value="Histidine-containing phosphotransfer domain, HPT domain"/>
    <property type="match status" value="1"/>
</dbReference>
<feature type="transmembrane region" description="Helical" evidence="11">
    <location>
        <begin position="16"/>
        <end position="38"/>
    </location>
</feature>
<proteinExistence type="predicted"/>
<keyword evidence="8" id="KW-0902">Two-component regulatory system</keyword>
<comment type="subcellular location">
    <subcellularLocation>
        <location evidence="1">Cell membrane</location>
        <topology evidence="1">Multi-pass membrane protein</topology>
    </subcellularLocation>
</comment>
<keyword evidence="14" id="KW-1185">Reference proteome</keyword>
<keyword evidence="6" id="KW-0067">ATP-binding</keyword>
<evidence type="ECO:0000256" key="3">
    <source>
        <dbReference type="ARBA" id="ARBA00022553"/>
    </source>
</evidence>
<feature type="transmembrane region" description="Helical" evidence="11">
    <location>
        <begin position="166"/>
        <end position="184"/>
    </location>
</feature>
<evidence type="ECO:0000256" key="11">
    <source>
        <dbReference type="SAM" id="Phobius"/>
    </source>
</evidence>
<feature type="transmembrane region" description="Helical" evidence="11">
    <location>
        <begin position="191"/>
        <end position="211"/>
    </location>
</feature>
<dbReference type="AlphaFoldDB" id="A0A437GY09"/>
<evidence type="ECO:0000256" key="10">
    <source>
        <dbReference type="PROSITE-ProRule" id="PRU00169"/>
    </source>
</evidence>
<dbReference type="PANTHER" id="PTHR45339">
    <property type="entry name" value="HYBRID SIGNAL TRANSDUCTION HISTIDINE KINASE J"/>
    <property type="match status" value="1"/>
</dbReference>
<feature type="modified residue" description="4-aspartylphosphate" evidence="10">
    <location>
        <position position="351"/>
    </location>
</feature>
<dbReference type="OrthoDB" id="9801651at2"/>